<evidence type="ECO:0000256" key="1">
    <source>
        <dbReference type="ARBA" id="ARBA00022729"/>
    </source>
</evidence>
<dbReference type="InterPro" id="IPR029058">
    <property type="entry name" value="AB_hydrolase_fold"/>
</dbReference>
<protein>
    <submittedName>
        <fullName evidence="3">Putative esterase</fullName>
    </submittedName>
</protein>
<organism evidence="3 4">
    <name type="scientific">Alloprevotella rava</name>
    <dbReference type="NCBI Taxonomy" id="671218"/>
    <lineage>
        <taxon>Bacteria</taxon>
        <taxon>Pseudomonadati</taxon>
        <taxon>Bacteroidota</taxon>
        <taxon>Bacteroidia</taxon>
        <taxon>Bacteroidales</taxon>
        <taxon>Prevotellaceae</taxon>
        <taxon>Alloprevotella</taxon>
    </lineage>
</organism>
<evidence type="ECO:0000313" key="4">
    <source>
        <dbReference type="Proteomes" id="UP000541425"/>
    </source>
</evidence>
<evidence type="ECO:0000256" key="2">
    <source>
        <dbReference type="SAM" id="Phobius"/>
    </source>
</evidence>
<sequence length="451" mass="51806">MCSIQMQSLQKVLRLGVAIGSFLLFVPLSGQRRAITKYFFQSFQGKETLFPMSKPLKAGQLEQARQEVWNCWLKANAQDSPLLIPLTALSDETRGQWAIPETLEPNAQLNYYYGRKGASSDAQIPAFIYLHGSGPRDAEWSTGLKLAQIFDDAPSIYFIPQIPQEGEWYRWYQRSKQWFMERLLRQLFINPQVDANRLYLMGISEGGYGSQRLASFYADYWAAVGPMAGGEPLKNAPVENLRNTPFSLRTGAQDLGFYRNLLTRYTREALDSLGRLNGGEYHHWVELIPNAGHAIDYRRTPVWLKQWKRVPAPSRVSWEDFEMDGRHRRGFANLQIVQRPNATERTRYEERIEGNVVDLTIQNVHYQTLEKDPRWSIELKSARTYTPASGGRLIVYFTAEQVDVTRPVVVRVNGKTVWTGLCEPTMSAMINSLACFYDAERIYPFAIDVKY</sequence>
<dbReference type="Proteomes" id="UP000541425">
    <property type="component" value="Unassembled WGS sequence"/>
</dbReference>
<reference evidence="3 4" key="1">
    <citation type="submission" date="2020-08" db="EMBL/GenBank/DDBJ databases">
        <title>Genomic Encyclopedia of Type Strains, Phase IV (KMG-IV): sequencing the most valuable type-strain genomes for metagenomic binning, comparative biology and taxonomic classification.</title>
        <authorList>
            <person name="Goeker M."/>
        </authorList>
    </citation>
    <scope>NUCLEOTIDE SEQUENCE [LARGE SCALE GENOMIC DNA]</scope>
    <source>
        <strain evidence="3 4">DSM 22548</strain>
    </source>
</reference>
<comment type="caution">
    <text evidence="3">The sequence shown here is derived from an EMBL/GenBank/DDBJ whole genome shotgun (WGS) entry which is preliminary data.</text>
</comment>
<keyword evidence="1" id="KW-0732">Signal</keyword>
<keyword evidence="2" id="KW-1133">Transmembrane helix</keyword>
<feature type="transmembrane region" description="Helical" evidence="2">
    <location>
        <begin position="12"/>
        <end position="30"/>
    </location>
</feature>
<dbReference type="AlphaFoldDB" id="A0A7W5UNW1"/>
<evidence type="ECO:0000313" key="3">
    <source>
        <dbReference type="EMBL" id="MBB3703437.1"/>
    </source>
</evidence>
<keyword evidence="2" id="KW-0472">Membrane</keyword>
<dbReference type="EMBL" id="JACICA010000012">
    <property type="protein sequence ID" value="MBB3703437.1"/>
    <property type="molecule type" value="Genomic_DNA"/>
</dbReference>
<dbReference type="SUPFAM" id="SSF53474">
    <property type="entry name" value="alpha/beta-Hydrolases"/>
    <property type="match status" value="1"/>
</dbReference>
<name>A0A7W5UNW1_9BACT</name>
<accession>A0A7W5UNW1</accession>
<dbReference type="Gene3D" id="3.40.50.1820">
    <property type="entry name" value="alpha/beta hydrolase"/>
    <property type="match status" value="1"/>
</dbReference>
<dbReference type="PANTHER" id="PTHR43037">
    <property type="entry name" value="UNNAMED PRODUCT-RELATED"/>
    <property type="match status" value="1"/>
</dbReference>
<keyword evidence="2" id="KW-0812">Transmembrane</keyword>
<gene>
    <name evidence="3" type="ORF">FHS60_001926</name>
</gene>
<proteinExistence type="predicted"/>
<dbReference type="RefSeq" id="WP_183697788.1">
    <property type="nucleotide sequence ID" value="NZ_JACICA010000012.1"/>
</dbReference>
<dbReference type="PANTHER" id="PTHR43037:SF1">
    <property type="entry name" value="BLL1128 PROTEIN"/>
    <property type="match status" value="1"/>
</dbReference>
<dbReference type="InterPro" id="IPR050955">
    <property type="entry name" value="Plant_Biomass_Hydrol_Est"/>
</dbReference>